<dbReference type="CDD" id="cd06170">
    <property type="entry name" value="LuxR_C_like"/>
    <property type="match status" value="1"/>
</dbReference>
<sequence>MTMSADVVASDLVGRVGELARLTAFLDEAARAGAALLLAGEPGVGKTALLDAATDRAAARGIRVIRGGGVEYESEISFSGLHQLVGPLRAELARLPEPARGVLEVALGFGAGPTPADMAILNAAHALFVAAAREQPLLLVVDDVHVLDRASWCVISFLARRTCGHRLGVLAAVRTGIAELPYRLRLPELPLAPLPDPDAISLLSRRFTTLPRRVLVEVARQAQGNPLALLEFGALASAAHRPLAGHFELSRQLRRELGTPQRRRSLTAAAAAGDACAIHCRMLFEWAASRGLGRLESWAHLALTRAALGCSDFESAYTHASAITRPGELPPFHPEALWTAFDLVEAALNSGRPQEARRHAAALREAGVARISPRLALATKAVTAMTASPPEATRLFAEALALPGIEQWPFEVARTRLAYGEHLRRRTRRAEARTQLAAARELFERLGATPWAARAGAELRATGTRRTGESLTPQELEVAELAAAGLPTKEIAARLVISPRTVSAHLYRVFPKLGIRSRAALRDALTGQERTP</sequence>
<feature type="domain" description="HTH luxR-type" evidence="4">
    <location>
        <begin position="464"/>
        <end position="529"/>
    </location>
</feature>
<dbReference type="EMBL" id="JAMYJR010000042">
    <property type="protein sequence ID" value="MCO8276264.1"/>
    <property type="molecule type" value="Genomic_DNA"/>
</dbReference>
<dbReference type="InterPro" id="IPR036388">
    <property type="entry name" value="WH-like_DNA-bd_sf"/>
</dbReference>
<evidence type="ECO:0000259" key="4">
    <source>
        <dbReference type="PROSITE" id="PS50043"/>
    </source>
</evidence>
<comment type="caution">
    <text evidence="5">The sequence shown here is derived from an EMBL/GenBank/DDBJ whole genome shotgun (WGS) entry which is preliminary data.</text>
</comment>
<dbReference type="PANTHER" id="PTHR44688">
    <property type="entry name" value="DNA-BINDING TRANSCRIPTIONAL ACTIVATOR DEVR_DOSR"/>
    <property type="match status" value="1"/>
</dbReference>
<evidence type="ECO:0000256" key="3">
    <source>
        <dbReference type="ARBA" id="ARBA00023163"/>
    </source>
</evidence>
<dbReference type="Gene3D" id="3.40.50.300">
    <property type="entry name" value="P-loop containing nucleotide triphosphate hydrolases"/>
    <property type="match status" value="1"/>
</dbReference>
<dbReference type="Pfam" id="PF13191">
    <property type="entry name" value="AAA_16"/>
    <property type="match status" value="1"/>
</dbReference>
<evidence type="ECO:0000256" key="1">
    <source>
        <dbReference type="ARBA" id="ARBA00023015"/>
    </source>
</evidence>
<dbReference type="SUPFAM" id="SSF46894">
    <property type="entry name" value="C-terminal effector domain of the bipartite response regulators"/>
    <property type="match status" value="1"/>
</dbReference>
<evidence type="ECO:0000256" key="2">
    <source>
        <dbReference type="ARBA" id="ARBA00023125"/>
    </source>
</evidence>
<dbReference type="SMART" id="SM00421">
    <property type="entry name" value="HTH_LUXR"/>
    <property type="match status" value="1"/>
</dbReference>
<dbReference type="RefSeq" id="WP_253242297.1">
    <property type="nucleotide sequence ID" value="NZ_JAMYJR010000042.1"/>
</dbReference>
<dbReference type="InterPro" id="IPR000792">
    <property type="entry name" value="Tscrpt_reg_LuxR_C"/>
</dbReference>
<dbReference type="SUPFAM" id="SSF52540">
    <property type="entry name" value="P-loop containing nucleoside triphosphate hydrolases"/>
    <property type="match status" value="1"/>
</dbReference>
<keyword evidence="2" id="KW-0238">DNA-binding</keyword>
<keyword evidence="1" id="KW-0805">Transcription regulation</keyword>
<dbReference type="PRINTS" id="PR00038">
    <property type="entry name" value="HTHLUXR"/>
</dbReference>
<dbReference type="InterPro" id="IPR027417">
    <property type="entry name" value="P-loop_NTPase"/>
</dbReference>
<dbReference type="PROSITE" id="PS50043">
    <property type="entry name" value="HTH_LUXR_2"/>
    <property type="match status" value="1"/>
</dbReference>
<dbReference type="Gene3D" id="1.10.10.10">
    <property type="entry name" value="Winged helix-like DNA-binding domain superfamily/Winged helix DNA-binding domain"/>
    <property type="match status" value="1"/>
</dbReference>
<proteinExistence type="predicted"/>
<evidence type="ECO:0000313" key="6">
    <source>
        <dbReference type="Proteomes" id="UP001523369"/>
    </source>
</evidence>
<dbReference type="PROSITE" id="PS00622">
    <property type="entry name" value="HTH_LUXR_1"/>
    <property type="match status" value="1"/>
</dbReference>
<dbReference type="Pfam" id="PF00196">
    <property type="entry name" value="GerE"/>
    <property type="match status" value="1"/>
</dbReference>
<keyword evidence="3" id="KW-0804">Transcription</keyword>
<dbReference type="PANTHER" id="PTHR44688:SF16">
    <property type="entry name" value="DNA-BINDING TRANSCRIPTIONAL ACTIVATOR DEVR_DOSR"/>
    <property type="match status" value="1"/>
</dbReference>
<dbReference type="InterPro" id="IPR016032">
    <property type="entry name" value="Sig_transdc_resp-reg_C-effctor"/>
</dbReference>
<reference evidence="5 6" key="1">
    <citation type="submission" date="2022-06" db="EMBL/GenBank/DDBJ databases">
        <title>New Species of the Genus Actinoplanes, ActinopZanes ferrugineus.</title>
        <authorList>
            <person name="Ding P."/>
        </authorList>
    </citation>
    <scope>NUCLEOTIDE SEQUENCE [LARGE SCALE GENOMIC DNA]</scope>
    <source>
        <strain evidence="5 6">TRM88003</strain>
    </source>
</reference>
<name>A0ABT1DZG0_9ACTN</name>
<dbReference type="InterPro" id="IPR041664">
    <property type="entry name" value="AAA_16"/>
</dbReference>
<gene>
    <name evidence="5" type="ORF">M1L60_37365</name>
</gene>
<protein>
    <submittedName>
        <fullName evidence="5">LuxR family transcriptional regulator</fullName>
    </submittedName>
</protein>
<organism evidence="5 6">
    <name type="scientific">Paractinoplanes aksuensis</name>
    <dbReference type="NCBI Taxonomy" id="2939490"/>
    <lineage>
        <taxon>Bacteria</taxon>
        <taxon>Bacillati</taxon>
        <taxon>Actinomycetota</taxon>
        <taxon>Actinomycetes</taxon>
        <taxon>Micromonosporales</taxon>
        <taxon>Micromonosporaceae</taxon>
        <taxon>Paractinoplanes</taxon>
    </lineage>
</organism>
<keyword evidence="6" id="KW-1185">Reference proteome</keyword>
<dbReference type="Proteomes" id="UP001523369">
    <property type="component" value="Unassembled WGS sequence"/>
</dbReference>
<evidence type="ECO:0000313" key="5">
    <source>
        <dbReference type="EMBL" id="MCO8276264.1"/>
    </source>
</evidence>
<accession>A0ABT1DZG0</accession>